<feature type="binding site" evidence="12">
    <location>
        <position position="58"/>
    </location>
    <ligand>
        <name>Ca(2+)</name>
        <dbReference type="ChEBI" id="CHEBI:29108"/>
    </ligand>
</feature>
<feature type="binding site" evidence="12">
    <location>
        <position position="450"/>
    </location>
    <ligand>
        <name>Ca(2+)</name>
        <dbReference type="ChEBI" id="CHEBI:29108"/>
    </ligand>
</feature>
<evidence type="ECO:0000313" key="14">
    <source>
        <dbReference type="EMBL" id="QIG42524.1"/>
    </source>
</evidence>
<dbReference type="Pfam" id="PF12706">
    <property type="entry name" value="Lactamase_B_2"/>
    <property type="match status" value="1"/>
</dbReference>
<dbReference type="EMBL" id="CP049257">
    <property type="protein sequence ID" value="QIG42524.1"/>
    <property type="molecule type" value="Genomic_DNA"/>
</dbReference>
<dbReference type="Gene3D" id="3.40.50.10710">
    <property type="entry name" value="Metallo-hydrolase/oxidoreductase"/>
    <property type="match status" value="1"/>
</dbReference>
<dbReference type="GO" id="GO:0004521">
    <property type="term" value="F:RNA endonuclease activity"/>
    <property type="evidence" value="ECO:0007669"/>
    <property type="project" value="UniProtKB-UniRule"/>
</dbReference>
<dbReference type="Pfam" id="PF17770">
    <property type="entry name" value="RNase_J_C"/>
    <property type="match status" value="1"/>
</dbReference>
<evidence type="ECO:0000259" key="13">
    <source>
        <dbReference type="SMART" id="SM00849"/>
    </source>
</evidence>
<keyword evidence="4 9" id="KW-0255">Endonuclease</keyword>
<dbReference type="HAMAP" id="MF_01491">
    <property type="entry name" value="RNase_J_bact"/>
    <property type="match status" value="1"/>
</dbReference>
<feature type="binding site" evidence="12">
    <location>
        <position position="85"/>
    </location>
    <ligand>
        <name>Zn(2+)</name>
        <dbReference type="ChEBI" id="CHEBI:29105"/>
        <label>1</label>
        <note>catalytic</note>
    </ligand>
</feature>
<evidence type="ECO:0000256" key="7">
    <source>
        <dbReference type="ARBA" id="ARBA00022839"/>
    </source>
</evidence>
<feature type="active site" description="Proton acceptor" evidence="10">
    <location>
        <position position="375"/>
    </location>
</feature>
<dbReference type="Proteomes" id="UP000502996">
    <property type="component" value="Chromosome"/>
</dbReference>
<comment type="function">
    <text evidence="9">An RNase that has 5'-3' exonuclease and possibly endonuclease activity. Involved in maturation of rRNA and in some organisms also mRNA maturation and/or decay.</text>
</comment>
<keyword evidence="5 9" id="KW-0378">Hydrolase</keyword>
<feature type="binding site" evidence="12">
    <location>
        <position position="397"/>
    </location>
    <ligand>
        <name>Zn(2+)</name>
        <dbReference type="ChEBI" id="CHEBI:29105"/>
        <label>1</label>
        <note>catalytic</note>
    </ligand>
</feature>
<dbReference type="InterPro" id="IPR041636">
    <property type="entry name" value="RNase_J_C"/>
</dbReference>
<dbReference type="PANTHER" id="PTHR43694:SF1">
    <property type="entry name" value="RIBONUCLEASE J"/>
    <property type="match status" value="1"/>
</dbReference>
<dbReference type="InterPro" id="IPR030854">
    <property type="entry name" value="RNase_J_bac"/>
</dbReference>
<dbReference type="InterPro" id="IPR055132">
    <property type="entry name" value="RNase_J_b_CASP"/>
</dbReference>
<dbReference type="InterPro" id="IPR011108">
    <property type="entry name" value="RMMBL"/>
</dbReference>
<dbReference type="Gene3D" id="3.60.15.10">
    <property type="entry name" value="Ribonuclease Z/Hydroxyacylglutathione hydrolase-like"/>
    <property type="match status" value="1"/>
</dbReference>
<name>A0A6G6WBB9_9ACTN</name>
<comment type="cofactor">
    <cofactor evidence="12">
        <name>Zn(2+)</name>
        <dbReference type="ChEBI" id="CHEBI:29105"/>
    </cofactor>
    <text evidence="12">Binds 2 Zn(2+) ions per subunit. It is not clear if Zn(2+) or Mg(2+) is physiologically important.</text>
</comment>
<dbReference type="GO" id="GO:0003723">
    <property type="term" value="F:RNA binding"/>
    <property type="evidence" value="ECO:0007669"/>
    <property type="project" value="UniProtKB-UniRule"/>
</dbReference>
<evidence type="ECO:0000256" key="11">
    <source>
        <dbReference type="PIRSR" id="PIRSR004803-2"/>
    </source>
</evidence>
<keyword evidence="2 9" id="KW-0540">Nuclease</keyword>
<dbReference type="KEGG" id="nano:G5V58_06825"/>
<keyword evidence="3 12" id="KW-0479">Metal-binding</keyword>
<evidence type="ECO:0000256" key="6">
    <source>
        <dbReference type="ARBA" id="ARBA00022833"/>
    </source>
</evidence>
<dbReference type="InterPro" id="IPR004613">
    <property type="entry name" value="RNase_J"/>
</dbReference>
<dbReference type="GO" id="GO:0006364">
    <property type="term" value="P:rRNA processing"/>
    <property type="evidence" value="ECO:0007669"/>
    <property type="project" value="UniProtKB-UniRule"/>
</dbReference>
<dbReference type="SMART" id="SM00849">
    <property type="entry name" value="Lactamase_B"/>
    <property type="match status" value="1"/>
</dbReference>
<dbReference type="Pfam" id="PF22505">
    <property type="entry name" value="RNase_J_b_CASP"/>
    <property type="match status" value="1"/>
</dbReference>
<comment type="cofactor">
    <cofactor evidence="12">
        <name>Ca(2+)</name>
        <dbReference type="ChEBI" id="CHEBI:29108"/>
    </cofactor>
    <text evidence="12">Binds 1 Ca(2+) cation per subunit. Seen in 1 crystal structure, it is not clear if it is physiologically important.</text>
</comment>
<feature type="binding site" evidence="12">
    <location>
        <position position="83"/>
    </location>
    <ligand>
        <name>Zn(2+)</name>
        <dbReference type="ChEBI" id="CHEBI:29105"/>
        <label>1</label>
        <note>catalytic</note>
    </ligand>
</feature>
<dbReference type="InterPro" id="IPR036866">
    <property type="entry name" value="RibonucZ/Hydroxyglut_hydro"/>
</dbReference>
<evidence type="ECO:0000256" key="3">
    <source>
        <dbReference type="ARBA" id="ARBA00022723"/>
    </source>
</evidence>
<keyword evidence="1 9" id="KW-0963">Cytoplasm</keyword>
<dbReference type="PANTHER" id="PTHR43694">
    <property type="entry name" value="RIBONUCLEASE J"/>
    <property type="match status" value="1"/>
</dbReference>
<sequence length="559" mass="59961">MSSFEQPPPPLPPGHLRVVPLGGVGEIGRNMTVLEYGGRLLVIDCGVLFPEEHQPGVDLVLPDFTFLQDRWDDVEAVVLTHGHEDHIGGVPYLIQAGLHAPIVGSRFTLGLLDAKLTERRLDSDEVEVAAGQTVRFGPFACEFVAVNHSIPDALAVAVTTEAGTLFHTGDFKADPTPLDARLTDMGAFFELGKRGVDLLLSDSTNADVPGFVATERDIGPVLDRVIGEASGRVFVVCTSSHVHRIQQVLNAARNRQRHVAIIGRSMIRNAGIANELGYLSVPPGLVLTVDEVDKLPDDAMLVLCTGSQGEPEAALSRMARGQHKDFTLSQGDTVIFASSLIPGNESAVYRLIDRLAYNGVDVITRQQAPIHVSGHAAAGELLTVLNALKPRNFMPVHGEGRHLRAHAKLAMRVGVPEDRVLVVRDGAVVDLGDGKASVVGQVSAGFTYVDGGGVGDVGEESLRDRLILGDEGFISAVVVVDSRSGRVVAGPEISARGFADEEAPLDDIRQRVADDIANAPLAEPVDADELRRVIRRSIGSQVSRVHRRRPMILVYVVET</sequence>
<evidence type="ECO:0000256" key="10">
    <source>
        <dbReference type="PIRSR" id="PIRSR004803-1"/>
    </source>
</evidence>
<protein>
    <recommendedName>
        <fullName evidence="9">Ribonuclease J</fullName>
        <shortName evidence="9">RNase J</shortName>
        <ecNumber evidence="9">3.1.-.-</ecNumber>
    </recommendedName>
</protein>
<dbReference type="EC" id="3.1.-.-" evidence="9"/>
<keyword evidence="8 9" id="KW-0694">RNA-binding</keyword>
<evidence type="ECO:0000256" key="4">
    <source>
        <dbReference type="ARBA" id="ARBA00022759"/>
    </source>
</evidence>
<dbReference type="PIRSF" id="PIRSF004803">
    <property type="entry name" value="RnjA"/>
    <property type="match status" value="1"/>
</dbReference>
<feature type="binding site" evidence="12">
    <location>
        <position position="170"/>
    </location>
    <ligand>
        <name>Zn(2+)</name>
        <dbReference type="ChEBI" id="CHEBI:29105"/>
        <label>1</label>
        <note>catalytic</note>
    </ligand>
</feature>
<keyword evidence="15" id="KW-1185">Reference proteome</keyword>
<feature type="active site" description="Proton donor" evidence="10">
    <location>
        <position position="202"/>
    </location>
</feature>
<keyword evidence="12" id="KW-0106">Calcium</keyword>
<dbReference type="GO" id="GO:0008270">
    <property type="term" value="F:zinc ion binding"/>
    <property type="evidence" value="ECO:0007669"/>
    <property type="project" value="InterPro"/>
</dbReference>
<organism evidence="14 15">
    <name type="scientific">Nocardioides anomalus</name>
    <dbReference type="NCBI Taxonomy" id="2712223"/>
    <lineage>
        <taxon>Bacteria</taxon>
        <taxon>Bacillati</taxon>
        <taxon>Actinomycetota</taxon>
        <taxon>Actinomycetes</taxon>
        <taxon>Propionibacteriales</taxon>
        <taxon>Nocardioidaceae</taxon>
        <taxon>Nocardioides</taxon>
    </lineage>
</organism>
<dbReference type="SUPFAM" id="SSF56281">
    <property type="entry name" value="Metallo-hydrolase/oxidoreductase"/>
    <property type="match status" value="1"/>
</dbReference>
<feature type="binding site" evidence="12">
    <location>
        <position position="81"/>
    </location>
    <ligand>
        <name>Zn(2+)</name>
        <dbReference type="ChEBI" id="CHEBI:29105"/>
        <label>1</label>
        <note>catalytic</note>
    </ligand>
</feature>
<evidence type="ECO:0000256" key="12">
    <source>
        <dbReference type="PIRSR" id="PIRSR004803-3"/>
    </source>
</evidence>
<dbReference type="RefSeq" id="WP_165230218.1">
    <property type="nucleotide sequence ID" value="NZ_CP049257.1"/>
</dbReference>
<dbReference type="GO" id="GO:0005737">
    <property type="term" value="C:cytoplasm"/>
    <property type="evidence" value="ECO:0007669"/>
    <property type="project" value="UniProtKB-SubCell"/>
</dbReference>
<evidence type="ECO:0000313" key="15">
    <source>
        <dbReference type="Proteomes" id="UP000502996"/>
    </source>
</evidence>
<comment type="subcellular location">
    <subcellularLocation>
        <location evidence="9">Cytoplasm</location>
    </subcellularLocation>
</comment>
<dbReference type="InterPro" id="IPR042173">
    <property type="entry name" value="RNase_J_2"/>
</dbReference>
<reference evidence="14 15" key="1">
    <citation type="submission" date="2020-02" db="EMBL/GenBank/DDBJ databases">
        <title>Full genome sequence of Nocardioides sp. R-3366.</title>
        <authorList>
            <person name="Im W.-T."/>
        </authorList>
    </citation>
    <scope>NUCLEOTIDE SEQUENCE [LARGE SCALE GENOMIC DNA]</scope>
    <source>
        <strain evidence="14 15">R-3366</strain>
    </source>
</reference>
<dbReference type="NCBIfam" id="TIGR00649">
    <property type="entry name" value="MG423"/>
    <property type="match status" value="1"/>
</dbReference>
<gene>
    <name evidence="9" type="primary">rnj</name>
    <name evidence="14" type="ORF">G5V58_06825</name>
</gene>
<comment type="subunit">
    <text evidence="9">Homodimer, may be a subunit of the RNA degradosome.</text>
</comment>
<feature type="binding site" evidence="9 11">
    <location>
        <begin position="371"/>
        <end position="375"/>
    </location>
    <ligand>
        <name>substrate</name>
    </ligand>
</feature>
<feature type="domain" description="Metallo-beta-lactamase" evidence="13">
    <location>
        <begin position="28"/>
        <end position="222"/>
    </location>
</feature>
<keyword evidence="9" id="KW-0698">rRNA processing</keyword>
<dbReference type="Pfam" id="PF07521">
    <property type="entry name" value="RMMBL"/>
    <property type="match status" value="1"/>
</dbReference>
<feature type="binding site" evidence="12">
    <location>
        <position position="56"/>
    </location>
    <ligand>
        <name>Ca(2+)</name>
        <dbReference type="ChEBI" id="CHEBI:29108"/>
    </ligand>
</feature>
<proteinExistence type="inferred from homology"/>
<feature type="binding site" evidence="12">
    <location>
        <position position="86"/>
    </location>
    <ligand>
        <name>Zn(2+)</name>
        <dbReference type="ChEBI" id="CHEBI:29105"/>
        <label>1</label>
        <note>catalytic</note>
    </ligand>
</feature>
<feature type="binding site" evidence="12">
    <location>
        <position position="148"/>
    </location>
    <ligand>
        <name>Zn(2+)</name>
        <dbReference type="ChEBI" id="CHEBI:29105"/>
        <label>1</label>
        <note>catalytic</note>
    </ligand>
</feature>
<evidence type="ECO:0000256" key="9">
    <source>
        <dbReference type="HAMAP-Rule" id="MF_01491"/>
    </source>
</evidence>
<keyword evidence="7 9" id="KW-0269">Exonuclease</keyword>
<dbReference type="InterPro" id="IPR001279">
    <property type="entry name" value="Metallo-B-lactamas"/>
</dbReference>
<dbReference type="AlphaFoldDB" id="A0A6G6WBB9"/>
<comment type="similarity">
    <text evidence="9">Belongs to the metallo-beta-lactamase superfamily. RNA-metabolizing metallo-beta-lactamase-like family. Bacterial RNase J subfamily.</text>
</comment>
<feature type="binding site" evidence="11">
    <location>
        <begin position="239"/>
        <end position="241"/>
    </location>
    <ligand>
        <name>substrate</name>
    </ligand>
</feature>
<evidence type="ECO:0000256" key="1">
    <source>
        <dbReference type="ARBA" id="ARBA00022490"/>
    </source>
</evidence>
<dbReference type="GO" id="GO:0004534">
    <property type="term" value="F:5'-3' RNA exonuclease activity"/>
    <property type="evidence" value="ECO:0007669"/>
    <property type="project" value="UniProtKB-UniRule"/>
</dbReference>
<evidence type="ECO:0000256" key="8">
    <source>
        <dbReference type="ARBA" id="ARBA00022884"/>
    </source>
</evidence>
<dbReference type="CDD" id="cd07714">
    <property type="entry name" value="RNaseJ_MBL-fold"/>
    <property type="match status" value="1"/>
</dbReference>
<evidence type="ECO:0000256" key="5">
    <source>
        <dbReference type="ARBA" id="ARBA00022801"/>
    </source>
</evidence>
<accession>A0A6G6WBB9</accession>
<dbReference type="Gene3D" id="3.10.20.580">
    <property type="match status" value="1"/>
</dbReference>
<evidence type="ECO:0000256" key="2">
    <source>
        <dbReference type="ARBA" id="ARBA00022722"/>
    </source>
</evidence>
<keyword evidence="6 12" id="KW-0862">Zinc</keyword>